<keyword evidence="10" id="KW-1185">Reference proteome</keyword>
<keyword evidence="3" id="KW-1003">Cell membrane</keyword>
<evidence type="ECO:0000313" key="9">
    <source>
        <dbReference type="EMBL" id="GAA6409170.1"/>
    </source>
</evidence>
<protein>
    <submittedName>
        <fullName evidence="9">Sugar ABC transporter permease</fullName>
    </submittedName>
</protein>
<reference evidence="9 10" key="1">
    <citation type="submission" date="2024-04" db="EMBL/GenBank/DDBJ databases">
        <title>Defined microbial consortia suppress multidrug-resistant proinflammatory Enterobacteriaceae via ecological control.</title>
        <authorList>
            <person name="Furuichi M."/>
            <person name="Kawaguchi T."/>
            <person name="Pust M."/>
            <person name="Yasuma K."/>
            <person name="Plichta D."/>
            <person name="Hasegawa N."/>
            <person name="Ohya T."/>
            <person name="Bhattarai S."/>
            <person name="Sasajima S."/>
            <person name="Aoto Y."/>
            <person name="Tuganbaev T."/>
            <person name="Yaginuma M."/>
            <person name="Ueda M."/>
            <person name="Okahashi N."/>
            <person name="Amafuji K."/>
            <person name="Kiridooshi Y."/>
            <person name="Sugita K."/>
            <person name="Strazar M."/>
            <person name="Skelly A."/>
            <person name="Suda W."/>
            <person name="Hattori M."/>
            <person name="Nakamoto N."/>
            <person name="Caballero S."/>
            <person name="Norman J."/>
            <person name="Olle B."/>
            <person name="Tanoue T."/>
            <person name="Arita M."/>
            <person name="Bucci V."/>
            <person name="Atarashi K."/>
            <person name="Xavier R."/>
            <person name="Honda K."/>
        </authorList>
    </citation>
    <scope>NUCLEOTIDE SEQUENCE [LARGE SCALE GENOMIC DNA]</scope>
    <source>
        <strain evidence="10">k04-0078-D8-1</strain>
    </source>
</reference>
<dbReference type="Pfam" id="PF00528">
    <property type="entry name" value="BPD_transp_1"/>
    <property type="match status" value="1"/>
</dbReference>
<dbReference type="CDD" id="cd06261">
    <property type="entry name" value="TM_PBP2"/>
    <property type="match status" value="1"/>
</dbReference>
<feature type="transmembrane region" description="Helical" evidence="7">
    <location>
        <begin position="20"/>
        <end position="38"/>
    </location>
</feature>
<gene>
    <name evidence="9" type="ORF">K040078D81_32870</name>
</gene>
<feature type="domain" description="ABC transmembrane type-1" evidence="8">
    <location>
        <begin position="80"/>
        <end position="294"/>
    </location>
</feature>
<comment type="subcellular location">
    <subcellularLocation>
        <location evidence="1 7">Cell membrane</location>
        <topology evidence="1 7">Multi-pass membrane protein</topology>
    </subcellularLocation>
</comment>
<proteinExistence type="inferred from homology"/>
<feature type="transmembrane region" description="Helical" evidence="7">
    <location>
        <begin position="86"/>
        <end position="105"/>
    </location>
</feature>
<dbReference type="InterPro" id="IPR035906">
    <property type="entry name" value="MetI-like_sf"/>
</dbReference>
<keyword evidence="5 7" id="KW-1133">Transmembrane helix</keyword>
<accession>A0ABQ0BCI0</accession>
<dbReference type="InterPro" id="IPR000515">
    <property type="entry name" value="MetI-like"/>
</dbReference>
<feature type="transmembrane region" description="Helical" evidence="7">
    <location>
        <begin position="158"/>
        <end position="178"/>
    </location>
</feature>
<dbReference type="RefSeq" id="WP_095174042.1">
    <property type="nucleotide sequence ID" value="NZ_BAABYW010000001.1"/>
</dbReference>
<dbReference type="PROSITE" id="PS50928">
    <property type="entry name" value="ABC_TM1"/>
    <property type="match status" value="1"/>
</dbReference>
<feature type="transmembrane region" description="Helical" evidence="7">
    <location>
        <begin position="226"/>
        <end position="248"/>
    </location>
</feature>
<comment type="similarity">
    <text evidence="7">Belongs to the binding-protein-dependent transport system permease family.</text>
</comment>
<evidence type="ECO:0000256" key="1">
    <source>
        <dbReference type="ARBA" id="ARBA00004651"/>
    </source>
</evidence>
<evidence type="ECO:0000256" key="7">
    <source>
        <dbReference type="RuleBase" id="RU363032"/>
    </source>
</evidence>
<keyword evidence="2 7" id="KW-0813">Transport</keyword>
<evidence type="ECO:0000259" key="8">
    <source>
        <dbReference type="PROSITE" id="PS50928"/>
    </source>
</evidence>
<dbReference type="Proteomes" id="UP001600943">
    <property type="component" value="Unassembled WGS sequence"/>
</dbReference>
<evidence type="ECO:0000313" key="10">
    <source>
        <dbReference type="Proteomes" id="UP001600943"/>
    </source>
</evidence>
<evidence type="ECO:0000256" key="6">
    <source>
        <dbReference type="ARBA" id="ARBA00023136"/>
    </source>
</evidence>
<evidence type="ECO:0000256" key="2">
    <source>
        <dbReference type="ARBA" id="ARBA00022448"/>
    </source>
</evidence>
<feature type="transmembrane region" description="Helical" evidence="7">
    <location>
        <begin position="268"/>
        <end position="295"/>
    </location>
</feature>
<dbReference type="PANTHER" id="PTHR43005">
    <property type="entry name" value="BLR7065 PROTEIN"/>
    <property type="match status" value="1"/>
</dbReference>
<keyword evidence="6 7" id="KW-0472">Membrane</keyword>
<name>A0ABQ0BCI0_9FIRM</name>
<sequence>MARKQKRAGLELKKNWPGYLLLAPAVIAVLALSIYPLLRGIYLSFVNYNLVRPKDSIFNTFAGLENYKNIFANKIFLQSIGNTVKWTLVNLIVQLVAAMLLALALNMKLKGRSVYRTLILVPWAVPHAIAAMTFTFLYNANVGIINILAVKLGAITESVSWLGNIGSAFWCVVLVAIWKGIPFQMIFILAALQGIPGDVYESAEIDGASRFQSFWRITLPIIKEPLAIATILNLIGIVSCFNTIWLMTGGGPLYSTEILYTFAYREAFINHNFGTAAAASVILFVFMAVFSGIYLRMVSEKE</sequence>
<evidence type="ECO:0000256" key="5">
    <source>
        <dbReference type="ARBA" id="ARBA00022989"/>
    </source>
</evidence>
<evidence type="ECO:0000256" key="3">
    <source>
        <dbReference type="ARBA" id="ARBA00022475"/>
    </source>
</evidence>
<evidence type="ECO:0000256" key="4">
    <source>
        <dbReference type="ARBA" id="ARBA00022692"/>
    </source>
</evidence>
<dbReference type="PANTHER" id="PTHR43005:SF1">
    <property type="entry name" value="SPERMIDINE_PUTRESCINE TRANSPORT SYSTEM PERMEASE PROTEIN"/>
    <property type="match status" value="1"/>
</dbReference>
<dbReference type="EMBL" id="BAABYW010000001">
    <property type="protein sequence ID" value="GAA6409170.1"/>
    <property type="molecule type" value="Genomic_DNA"/>
</dbReference>
<feature type="transmembrane region" description="Helical" evidence="7">
    <location>
        <begin position="117"/>
        <end position="138"/>
    </location>
</feature>
<organism evidence="9 10">
    <name type="scientific">Blautia hominis</name>
    <dbReference type="NCBI Taxonomy" id="2025493"/>
    <lineage>
        <taxon>Bacteria</taxon>
        <taxon>Bacillati</taxon>
        <taxon>Bacillota</taxon>
        <taxon>Clostridia</taxon>
        <taxon>Lachnospirales</taxon>
        <taxon>Lachnospiraceae</taxon>
        <taxon>Blautia</taxon>
    </lineage>
</organism>
<dbReference type="SUPFAM" id="SSF161098">
    <property type="entry name" value="MetI-like"/>
    <property type="match status" value="1"/>
</dbReference>
<keyword evidence="4 7" id="KW-0812">Transmembrane</keyword>
<comment type="caution">
    <text evidence="9">The sequence shown here is derived from an EMBL/GenBank/DDBJ whole genome shotgun (WGS) entry which is preliminary data.</text>
</comment>
<dbReference type="Gene3D" id="1.10.3720.10">
    <property type="entry name" value="MetI-like"/>
    <property type="match status" value="1"/>
</dbReference>